<proteinExistence type="predicted"/>
<protein>
    <submittedName>
        <fullName evidence="1">Uncharacterized protein</fullName>
    </submittedName>
</protein>
<reference evidence="2" key="1">
    <citation type="journal article" date="2017" name="Nat. Ecol. Evol.">
        <title>Genome expansion and lineage-specific genetic innovations in the forest pathogenic fungi Armillaria.</title>
        <authorList>
            <person name="Sipos G."/>
            <person name="Prasanna A.N."/>
            <person name="Walter M.C."/>
            <person name="O'Connor E."/>
            <person name="Balint B."/>
            <person name="Krizsan K."/>
            <person name="Kiss B."/>
            <person name="Hess J."/>
            <person name="Varga T."/>
            <person name="Slot J."/>
            <person name="Riley R."/>
            <person name="Boka B."/>
            <person name="Rigling D."/>
            <person name="Barry K."/>
            <person name="Lee J."/>
            <person name="Mihaltcheva S."/>
            <person name="LaButti K."/>
            <person name="Lipzen A."/>
            <person name="Waldron R."/>
            <person name="Moloney N.M."/>
            <person name="Sperisen C."/>
            <person name="Kredics L."/>
            <person name="Vagvoelgyi C."/>
            <person name="Patrignani A."/>
            <person name="Fitzpatrick D."/>
            <person name="Nagy I."/>
            <person name="Doyle S."/>
            <person name="Anderson J.B."/>
            <person name="Grigoriev I.V."/>
            <person name="Gueldener U."/>
            <person name="Muensterkoetter M."/>
            <person name="Nagy L.G."/>
        </authorList>
    </citation>
    <scope>NUCLEOTIDE SEQUENCE [LARGE SCALE GENOMIC DNA]</scope>
    <source>
        <strain evidence="2">C18/9</strain>
    </source>
</reference>
<accession>A0A284QRD8</accession>
<evidence type="ECO:0000313" key="2">
    <source>
        <dbReference type="Proteomes" id="UP000219338"/>
    </source>
</evidence>
<gene>
    <name evidence="1" type="ORF">ARMOST_02307</name>
</gene>
<dbReference type="Proteomes" id="UP000219338">
    <property type="component" value="Unassembled WGS sequence"/>
</dbReference>
<organism evidence="1 2">
    <name type="scientific">Armillaria ostoyae</name>
    <name type="common">Armillaria root rot fungus</name>
    <dbReference type="NCBI Taxonomy" id="47428"/>
    <lineage>
        <taxon>Eukaryota</taxon>
        <taxon>Fungi</taxon>
        <taxon>Dikarya</taxon>
        <taxon>Basidiomycota</taxon>
        <taxon>Agaricomycotina</taxon>
        <taxon>Agaricomycetes</taxon>
        <taxon>Agaricomycetidae</taxon>
        <taxon>Agaricales</taxon>
        <taxon>Marasmiineae</taxon>
        <taxon>Physalacriaceae</taxon>
        <taxon>Armillaria</taxon>
    </lineage>
</organism>
<name>A0A284QRD8_ARMOS</name>
<evidence type="ECO:0000313" key="1">
    <source>
        <dbReference type="EMBL" id="SJK99026.1"/>
    </source>
</evidence>
<dbReference type="OrthoDB" id="2748942at2759"/>
<sequence length="142" mass="16091">MAYDSSISRLPLNLTLYPYFHPIDIFKMCRRRHVRNVYLRCGHTINLPEQIVRQRLHIIPLSLRVETTFQDHRPVCAPVGNTFVIPSSIPPTSAGIVPPATGQCNAKATTDKETFHRACTVSLFMRFDIGSNNEPVRAKPCM</sequence>
<dbReference type="AlphaFoldDB" id="A0A284QRD8"/>
<dbReference type="EMBL" id="FUEG01000001">
    <property type="protein sequence ID" value="SJK99026.1"/>
    <property type="molecule type" value="Genomic_DNA"/>
</dbReference>
<keyword evidence="2" id="KW-1185">Reference proteome</keyword>